<proteinExistence type="predicted"/>
<dbReference type="EMBL" id="FOTK01000001">
    <property type="protein sequence ID" value="SFL13856.1"/>
    <property type="molecule type" value="Genomic_DNA"/>
</dbReference>
<evidence type="ECO:0000313" key="2">
    <source>
        <dbReference type="Proteomes" id="UP000199048"/>
    </source>
</evidence>
<keyword evidence="2" id="KW-1185">Reference proteome</keyword>
<dbReference type="OrthoDB" id="7999201at2"/>
<dbReference type="AlphaFoldDB" id="A0A1I4FAM5"/>
<accession>A0A1I4FAM5</accession>
<dbReference type="Proteomes" id="UP000199048">
    <property type="component" value="Unassembled WGS sequence"/>
</dbReference>
<organism evidence="1 2">
    <name type="scientific">Methylobacterium pseudosasicola</name>
    <dbReference type="NCBI Taxonomy" id="582667"/>
    <lineage>
        <taxon>Bacteria</taxon>
        <taxon>Pseudomonadati</taxon>
        <taxon>Pseudomonadota</taxon>
        <taxon>Alphaproteobacteria</taxon>
        <taxon>Hyphomicrobiales</taxon>
        <taxon>Methylobacteriaceae</taxon>
        <taxon>Methylobacterium</taxon>
    </lineage>
</organism>
<dbReference type="RefSeq" id="WP_092036226.1">
    <property type="nucleotide sequence ID" value="NZ_FOTK01000001.1"/>
</dbReference>
<evidence type="ECO:0000313" key="1">
    <source>
        <dbReference type="EMBL" id="SFL13856.1"/>
    </source>
</evidence>
<protein>
    <submittedName>
        <fullName evidence="1">Uncharacterized protein</fullName>
    </submittedName>
</protein>
<reference evidence="2" key="1">
    <citation type="submission" date="2016-10" db="EMBL/GenBank/DDBJ databases">
        <authorList>
            <person name="Varghese N."/>
            <person name="Submissions S."/>
        </authorList>
    </citation>
    <scope>NUCLEOTIDE SEQUENCE [LARGE SCALE GENOMIC DNA]</scope>
    <source>
        <strain evidence="2">BL36</strain>
    </source>
</reference>
<name>A0A1I4FAM5_9HYPH</name>
<sequence>MSDLCVIVDYITEAEHHIRQAEALLKDLEDAQSCEARRLRACMYIAAMKRLKRMIETQQPVDAIDEAPRPAATLSAPPRLRWWPVPKLAIETALFRRRTG</sequence>
<gene>
    <name evidence="1" type="ORF">SAMN05192568_1001140</name>
</gene>